<protein>
    <submittedName>
        <fullName evidence="2">Uncharacterized protein</fullName>
    </submittedName>
</protein>
<name>A0A444YRB1_ARAHY</name>
<gene>
    <name evidence="2" type="ORF">Ahy_B06g084175</name>
</gene>
<dbReference type="AlphaFoldDB" id="A0A444YRB1"/>
<dbReference type="Proteomes" id="UP000289738">
    <property type="component" value="Chromosome B06"/>
</dbReference>
<evidence type="ECO:0000313" key="3">
    <source>
        <dbReference type="Proteomes" id="UP000289738"/>
    </source>
</evidence>
<comment type="caution">
    <text evidence="2">The sequence shown here is derived from an EMBL/GenBank/DDBJ whole genome shotgun (WGS) entry which is preliminary data.</text>
</comment>
<organism evidence="2 3">
    <name type="scientific">Arachis hypogaea</name>
    <name type="common">Peanut</name>
    <dbReference type="NCBI Taxonomy" id="3818"/>
    <lineage>
        <taxon>Eukaryota</taxon>
        <taxon>Viridiplantae</taxon>
        <taxon>Streptophyta</taxon>
        <taxon>Embryophyta</taxon>
        <taxon>Tracheophyta</taxon>
        <taxon>Spermatophyta</taxon>
        <taxon>Magnoliopsida</taxon>
        <taxon>eudicotyledons</taxon>
        <taxon>Gunneridae</taxon>
        <taxon>Pentapetalae</taxon>
        <taxon>rosids</taxon>
        <taxon>fabids</taxon>
        <taxon>Fabales</taxon>
        <taxon>Fabaceae</taxon>
        <taxon>Papilionoideae</taxon>
        <taxon>50 kb inversion clade</taxon>
        <taxon>dalbergioids sensu lato</taxon>
        <taxon>Dalbergieae</taxon>
        <taxon>Pterocarpus clade</taxon>
        <taxon>Arachis</taxon>
    </lineage>
</organism>
<accession>A0A444YRB1</accession>
<reference evidence="2 3" key="1">
    <citation type="submission" date="2019-01" db="EMBL/GenBank/DDBJ databases">
        <title>Sequencing of cultivated peanut Arachis hypogaea provides insights into genome evolution and oil improvement.</title>
        <authorList>
            <person name="Chen X."/>
        </authorList>
    </citation>
    <scope>NUCLEOTIDE SEQUENCE [LARGE SCALE GENOMIC DNA]</scope>
    <source>
        <strain evidence="3">cv. Fuhuasheng</strain>
        <tissue evidence="2">Leaves</tissue>
    </source>
</reference>
<proteinExistence type="predicted"/>
<evidence type="ECO:0000313" key="2">
    <source>
        <dbReference type="EMBL" id="RYR04448.1"/>
    </source>
</evidence>
<keyword evidence="3" id="KW-1185">Reference proteome</keyword>
<dbReference type="EMBL" id="SDMP01000016">
    <property type="protein sequence ID" value="RYR04448.1"/>
    <property type="molecule type" value="Genomic_DNA"/>
</dbReference>
<sequence length="84" mass="9309">MPFRQSHTCKGPQVSLGMHKFGPARRSGPILWRGSSDPTKKSDDMAPIVCTKMETRTGNVDKVLVEFITDLGRSSENIEDSTRS</sequence>
<feature type="region of interest" description="Disordered" evidence="1">
    <location>
        <begin position="1"/>
        <end position="45"/>
    </location>
</feature>
<evidence type="ECO:0000256" key="1">
    <source>
        <dbReference type="SAM" id="MobiDB-lite"/>
    </source>
</evidence>